<dbReference type="OrthoDB" id="313293at2759"/>
<dbReference type="AlphaFoldDB" id="A0A1R2CQP4"/>
<keyword evidence="14" id="KW-1185">Reference proteome</keyword>
<keyword evidence="7" id="KW-0862">Zinc</keyword>
<dbReference type="InterPro" id="IPR044600">
    <property type="entry name" value="ATL1/ATL16-like"/>
</dbReference>
<dbReference type="PROSITE" id="PS50089">
    <property type="entry name" value="ZF_RING_2"/>
    <property type="match status" value="1"/>
</dbReference>
<dbReference type="EMBL" id="MPUH01000083">
    <property type="protein sequence ID" value="OMJ91328.1"/>
    <property type="molecule type" value="Genomic_DNA"/>
</dbReference>
<evidence type="ECO:0000256" key="11">
    <source>
        <dbReference type="SAM" id="Phobius"/>
    </source>
</evidence>
<dbReference type="GO" id="GO:0016567">
    <property type="term" value="P:protein ubiquitination"/>
    <property type="evidence" value="ECO:0007669"/>
    <property type="project" value="InterPro"/>
</dbReference>
<keyword evidence="3" id="KW-0808">Transferase</keyword>
<evidence type="ECO:0000313" key="13">
    <source>
        <dbReference type="EMBL" id="OMJ91328.1"/>
    </source>
</evidence>
<dbReference type="InterPro" id="IPR013083">
    <property type="entry name" value="Znf_RING/FYVE/PHD"/>
</dbReference>
<keyword evidence="6 10" id="KW-0863">Zinc-finger</keyword>
<dbReference type="GO" id="GO:0008270">
    <property type="term" value="F:zinc ion binding"/>
    <property type="evidence" value="ECO:0007669"/>
    <property type="project" value="UniProtKB-KW"/>
</dbReference>
<dbReference type="PANTHER" id="PTHR46913:SF1">
    <property type="entry name" value="RING-H2 FINGER PROTEIN ATL16"/>
    <property type="match status" value="1"/>
</dbReference>
<dbReference type="InterPro" id="IPR001841">
    <property type="entry name" value="Znf_RING"/>
</dbReference>
<evidence type="ECO:0000256" key="9">
    <source>
        <dbReference type="ARBA" id="ARBA00023136"/>
    </source>
</evidence>
<name>A0A1R2CQP4_9CILI</name>
<dbReference type="Pfam" id="PF13639">
    <property type="entry name" value="zf-RING_2"/>
    <property type="match status" value="1"/>
</dbReference>
<comment type="subcellular location">
    <subcellularLocation>
        <location evidence="1">Membrane</location>
        <topology evidence="1">Single-pass membrane protein</topology>
    </subcellularLocation>
</comment>
<evidence type="ECO:0000256" key="6">
    <source>
        <dbReference type="ARBA" id="ARBA00022771"/>
    </source>
</evidence>
<evidence type="ECO:0000256" key="4">
    <source>
        <dbReference type="ARBA" id="ARBA00022692"/>
    </source>
</evidence>
<evidence type="ECO:0000256" key="7">
    <source>
        <dbReference type="ARBA" id="ARBA00022833"/>
    </source>
</evidence>
<reference evidence="13 14" key="1">
    <citation type="submission" date="2016-11" db="EMBL/GenBank/DDBJ databases">
        <title>The macronuclear genome of Stentor coeruleus: a giant cell with tiny introns.</title>
        <authorList>
            <person name="Slabodnick M."/>
            <person name="Ruby J.G."/>
            <person name="Reiff S.B."/>
            <person name="Swart E.C."/>
            <person name="Gosai S."/>
            <person name="Prabakaran S."/>
            <person name="Witkowska E."/>
            <person name="Larue G.E."/>
            <person name="Fisher S."/>
            <person name="Freeman R.M."/>
            <person name="Gunawardena J."/>
            <person name="Chu W."/>
            <person name="Stover N.A."/>
            <person name="Gregory B.D."/>
            <person name="Nowacki M."/>
            <person name="Derisi J."/>
            <person name="Roy S.W."/>
            <person name="Marshall W.F."/>
            <person name="Sood P."/>
        </authorList>
    </citation>
    <scope>NUCLEOTIDE SEQUENCE [LARGE SCALE GENOMIC DNA]</scope>
    <source>
        <strain evidence="13">WM001</strain>
    </source>
</reference>
<dbReference type="SUPFAM" id="SSF57850">
    <property type="entry name" value="RING/U-box"/>
    <property type="match status" value="1"/>
</dbReference>
<feature type="domain" description="RING-type" evidence="12">
    <location>
        <begin position="185"/>
        <end position="227"/>
    </location>
</feature>
<dbReference type="GO" id="GO:0016740">
    <property type="term" value="F:transferase activity"/>
    <property type="evidence" value="ECO:0007669"/>
    <property type="project" value="UniProtKB-KW"/>
</dbReference>
<evidence type="ECO:0000256" key="2">
    <source>
        <dbReference type="ARBA" id="ARBA00004906"/>
    </source>
</evidence>
<gene>
    <name evidence="13" type="ORF">SteCoe_6121</name>
</gene>
<dbReference type="GO" id="GO:0016020">
    <property type="term" value="C:membrane"/>
    <property type="evidence" value="ECO:0007669"/>
    <property type="project" value="UniProtKB-SubCell"/>
</dbReference>
<proteinExistence type="predicted"/>
<feature type="transmembrane region" description="Helical" evidence="11">
    <location>
        <begin position="37"/>
        <end position="60"/>
    </location>
</feature>
<dbReference type="Proteomes" id="UP000187209">
    <property type="component" value="Unassembled WGS sequence"/>
</dbReference>
<evidence type="ECO:0000256" key="3">
    <source>
        <dbReference type="ARBA" id="ARBA00022679"/>
    </source>
</evidence>
<evidence type="ECO:0000313" key="14">
    <source>
        <dbReference type="Proteomes" id="UP000187209"/>
    </source>
</evidence>
<keyword evidence="4 11" id="KW-0812">Transmembrane</keyword>
<keyword evidence="9 11" id="KW-0472">Membrane</keyword>
<comment type="caution">
    <text evidence="13">The sequence shown here is derived from an EMBL/GenBank/DDBJ whole genome shotgun (WGS) entry which is preliminary data.</text>
</comment>
<dbReference type="Gene3D" id="3.30.40.10">
    <property type="entry name" value="Zinc/RING finger domain, C3HC4 (zinc finger)"/>
    <property type="match status" value="1"/>
</dbReference>
<evidence type="ECO:0000256" key="8">
    <source>
        <dbReference type="ARBA" id="ARBA00022989"/>
    </source>
</evidence>
<organism evidence="13 14">
    <name type="scientific">Stentor coeruleus</name>
    <dbReference type="NCBI Taxonomy" id="5963"/>
    <lineage>
        <taxon>Eukaryota</taxon>
        <taxon>Sar</taxon>
        <taxon>Alveolata</taxon>
        <taxon>Ciliophora</taxon>
        <taxon>Postciliodesmatophora</taxon>
        <taxon>Heterotrichea</taxon>
        <taxon>Heterotrichida</taxon>
        <taxon>Stentoridae</taxon>
        <taxon>Stentor</taxon>
    </lineage>
</organism>
<evidence type="ECO:0000259" key="12">
    <source>
        <dbReference type="PROSITE" id="PS50089"/>
    </source>
</evidence>
<evidence type="ECO:0000256" key="10">
    <source>
        <dbReference type="PROSITE-ProRule" id="PRU00175"/>
    </source>
</evidence>
<dbReference type="SMART" id="SM00184">
    <property type="entry name" value="RING"/>
    <property type="match status" value="1"/>
</dbReference>
<dbReference type="PANTHER" id="PTHR46913">
    <property type="entry name" value="RING-H2 FINGER PROTEIN ATL16"/>
    <property type="match status" value="1"/>
</dbReference>
<dbReference type="CDD" id="cd16454">
    <property type="entry name" value="RING-H2_PA-TM-RING"/>
    <property type="match status" value="1"/>
</dbReference>
<protein>
    <recommendedName>
        <fullName evidence="12">RING-type domain-containing protein</fullName>
    </recommendedName>
</protein>
<feature type="transmembrane region" description="Helical" evidence="11">
    <location>
        <begin position="7"/>
        <end position="25"/>
    </location>
</feature>
<evidence type="ECO:0000256" key="5">
    <source>
        <dbReference type="ARBA" id="ARBA00022723"/>
    </source>
</evidence>
<keyword evidence="8 11" id="KW-1133">Transmembrane helix</keyword>
<feature type="transmembrane region" description="Helical" evidence="11">
    <location>
        <begin position="72"/>
        <end position="97"/>
    </location>
</feature>
<sequence length="235" mass="26976">MFNKRTLIELVLIVFLLSIAGFTILEWESLDCKLLLNIWLLLFSMILLCARSLFLVVTLMSNSFSMITCAACLFFFVINPLIILLSLSGISIYIAYLVQHDSCGSFYDVWIFFACLILSSTHMILSILQSIRIYKSMRYLRAMINDPYMQNLISGGLNDSTSFTHEELSRMPSFRATGLTINTDCSICHEKILSEELLRNLPGCTHTFHQNCIDNWLRQNPTCPLCRNNVRLNFL</sequence>
<comment type="pathway">
    <text evidence="2">Protein modification; protein ubiquitination.</text>
</comment>
<feature type="transmembrane region" description="Helical" evidence="11">
    <location>
        <begin position="109"/>
        <end position="128"/>
    </location>
</feature>
<keyword evidence="5" id="KW-0479">Metal-binding</keyword>
<accession>A0A1R2CQP4</accession>
<evidence type="ECO:0000256" key="1">
    <source>
        <dbReference type="ARBA" id="ARBA00004167"/>
    </source>
</evidence>